<dbReference type="Proteomes" id="UP001156706">
    <property type="component" value="Unassembled WGS sequence"/>
</dbReference>
<evidence type="ECO:0000313" key="1">
    <source>
        <dbReference type="EMBL" id="GLR13998.1"/>
    </source>
</evidence>
<accession>A0ABQ5YJ38</accession>
<proteinExistence type="predicted"/>
<evidence type="ECO:0000313" key="2">
    <source>
        <dbReference type="Proteomes" id="UP001156706"/>
    </source>
</evidence>
<comment type="caution">
    <text evidence="1">The sequence shown here is derived from an EMBL/GenBank/DDBJ whole genome shotgun (WGS) entry which is preliminary data.</text>
</comment>
<gene>
    <name evidence="1" type="ORF">GCM10007907_27880</name>
</gene>
<sequence length="593" mass="62822">MSHYQASTALAGGLDLSSAPLFVRPGMSLFMQNYVCDLNGGYRRIRGYERYDGQPAPSALGDRAARDARRAAIAPVPGAGPVRGVAMLKGVLYAWRDNPGATACLMWKATGAGWVPVSLGTYLPYDAGAHAQPIAEGDTITNGSGASAIVRRLVISSGSFAGAPAATGRLVVDTVVGVWAAGNAVQVGGVTKAKATGPVTPHSQAAGGDYRTICHNFYGSSDRLRLYGVDGAGPAFEFDGTVFCQLKTAMPLDKPTALCVHQGYLFLAFAGGSLQNSGIGEPATFSPRLGAGEIGTGDVITDLVSTRDVLATYGRSSLHLLYGGQPNEWALKSFSSHGGCKPKTAKDIGGDVLAYDEAGLGFLQAVQAFGDFKASQASSRIEPLLAGQPSNFALMSKALGRYQLFLADRSCIVATLLGTEIKGFGRCQYAHTFVCGVVGADLAGTERQFVGGLDGYVYELERGTSFDGLPMEFILRLPYVSHGGVGVRKRYHRIQLEVSATSPFTLLLQPDYDYGTQRVSTYTLETRGAGGFWDVANWDEFVWDEGIVATPNAYLEGVASNVGFLIYGKSDEVDTFNIAAMHVYYSKRGQSRG</sequence>
<reference evidence="2" key="1">
    <citation type="journal article" date="2019" name="Int. J. Syst. Evol. Microbiol.">
        <title>The Global Catalogue of Microorganisms (GCM) 10K type strain sequencing project: providing services to taxonomists for standard genome sequencing and annotation.</title>
        <authorList>
            <consortium name="The Broad Institute Genomics Platform"/>
            <consortium name="The Broad Institute Genome Sequencing Center for Infectious Disease"/>
            <person name="Wu L."/>
            <person name="Ma J."/>
        </authorList>
    </citation>
    <scope>NUCLEOTIDE SEQUENCE [LARGE SCALE GENOMIC DNA]</scope>
    <source>
        <strain evidence="2">NBRC 110044</strain>
    </source>
</reference>
<name>A0ABQ5YJ38_9NEIS</name>
<protein>
    <submittedName>
        <fullName evidence="1">Uncharacterized protein</fullName>
    </submittedName>
</protein>
<organism evidence="1 2">
    <name type="scientific">Chitinimonas prasina</name>
    <dbReference type="NCBI Taxonomy" id="1434937"/>
    <lineage>
        <taxon>Bacteria</taxon>
        <taxon>Pseudomonadati</taxon>
        <taxon>Pseudomonadota</taxon>
        <taxon>Betaproteobacteria</taxon>
        <taxon>Neisseriales</taxon>
        <taxon>Chitinibacteraceae</taxon>
        <taxon>Chitinimonas</taxon>
    </lineage>
</organism>
<dbReference type="EMBL" id="BSOG01000003">
    <property type="protein sequence ID" value="GLR13998.1"/>
    <property type="molecule type" value="Genomic_DNA"/>
</dbReference>
<dbReference type="RefSeq" id="WP_284197091.1">
    <property type="nucleotide sequence ID" value="NZ_BSOG01000003.1"/>
</dbReference>
<keyword evidence="2" id="KW-1185">Reference proteome</keyword>